<sequence>MTTRTHRPRRTALAVLAVVALLGAAACSDGGDDEATTEEGLEPVTVVLEWSPNTNHSGVYLAQAEGWYADAGLDVEVVEPGDAGSLQVLGSGQADVAFTVQEELVPARAEGVPAVGIGAVIEHNTSSLLSLAEDGISRPADLAGHRYGGFGGQLETELIERMVECDGGDPGEVEMTEVGEADYRLGLTRDQYDAVWIFDAWDGIRLGEVEGLDTETIPFTDHEDCIPDWYTPMLATSEEELDQRPEVLADFMEVTARGYREAMADPEASADALLAAVPDLDPDLVERSSEYLSTRYAEDPEQWGLMTEERWTDFVAFLVDAGLIEEPIDVDAAYTNELLPQG</sequence>
<accession>A0AAF0BSQ9</accession>
<dbReference type="SUPFAM" id="SSF53850">
    <property type="entry name" value="Periplasmic binding protein-like II"/>
    <property type="match status" value="1"/>
</dbReference>
<feature type="signal peptide" evidence="1">
    <location>
        <begin position="1"/>
        <end position="28"/>
    </location>
</feature>
<reference evidence="3" key="1">
    <citation type="submission" date="2023-01" db="EMBL/GenBank/DDBJ databases">
        <title>The diversity of Class Acidimicrobiia in South China Sea sediment environments and the proposal of Iamia marina sp. nov., a novel species of the genus Iamia.</title>
        <authorList>
            <person name="He Y."/>
            <person name="Tian X."/>
        </authorList>
    </citation>
    <scope>NUCLEOTIDE SEQUENCE</scope>
    <source>
        <strain evidence="3">DSM 19957</strain>
    </source>
</reference>
<dbReference type="PROSITE" id="PS51257">
    <property type="entry name" value="PROKAR_LIPOPROTEIN"/>
    <property type="match status" value="1"/>
</dbReference>
<dbReference type="InterPro" id="IPR015168">
    <property type="entry name" value="SsuA/THI5"/>
</dbReference>
<dbReference type="GO" id="GO:0009228">
    <property type="term" value="P:thiamine biosynthetic process"/>
    <property type="evidence" value="ECO:0007669"/>
    <property type="project" value="InterPro"/>
</dbReference>
<evidence type="ECO:0000259" key="2">
    <source>
        <dbReference type="Pfam" id="PF09084"/>
    </source>
</evidence>
<keyword evidence="4" id="KW-1185">Reference proteome</keyword>
<dbReference type="InterPro" id="IPR027939">
    <property type="entry name" value="NMT1/THI5"/>
</dbReference>
<dbReference type="EMBL" id="CP116942">
    <property type="protein sequence ID" value="WCO65632.1"/>
    <property type="molecule type" value="Genomic_DNA"/>
</dbReference>
<protein>
    <submittedName>
        <fullName evidence="3">ABC transporter substrate-binding protein</fullName>
    </submittedName>
</protein>
<dbReference type="PANTHER" id="PTHR31528">
    <property type="entry name" value="4-AMINO-5-HYDROXYMETHYL-2-METHYLPYRIMIDINE PHOSPHATE SYNTHASE THI11-RELATED"/>
    <property type="match status" value="1"/>
</dbReference>
<dbReference type="Gene3D" id="3.40.190.10">
    <property type="entry name" value="Periplasmic binding protein-like II"/>
    <property type="match status" value="2"/>
</dbReference>
<dbReference type="KEGG" id="ima:PO878_14095"/>
<feature type="chain" id="PRO_5042046032" evidence="1">
    <location>
        <begin position="29"/>
        <end position="342"/>
    </location>
</feature>
<gene>
    <name evidence="3" type="ORF">PO878_14095</name>
</gene>
<name>A0AAF0BSQ9_9ACTN</name>
<organism evidence="3 4">
    <name type="scientific">Iamia majanohamensis</name>
    <dbReference type="NCBI Taxonomy" id="467976"/>
    <lineage>
        <taxon>Bacteria</taxon>
        <taxon>Bacillati</taxon>
        <taxon>Actinomycetota</taxon>
        <taxon>Acidimicrobiia</taxon>
        <taxon>Acidimicrobiales</taxon>
        <taxon>Iamiaceae</taxon>
        <taxon>Iamia</taxon>
    </lineage>
</organism>
<dbReference type="AlphaFoldDB" id="A0AAF0BSQ9"/>
<dbReference type="RefSeq" id="WP_272735159.1">
    <property type="nucleotide sequence ID" value="NZ_CP116942.1"/>
</dbReference>
<feature type="domain" description="SsuA/THI5-like" evidence="2">
    <location>
        <begin position="53"/>
        <end position="268"/>
    </location>
</feature>
<dbReference type="Proteomes" id="UP001216390">
    <property type="component" value="Chromosome"/>
</dbReference>
<dbReference type="Pfam" id="PF09084">
    <property type="entry name" value="NMT1"/>
    <property type="match status" value="1"/>
</dbReference>
<evidence type="ECO:0000313" key="3">
    <source>
        <dbReference type="EMBL" id="WCO65632.1"/>
    </source>
</evidence>
<evidence type="ECO:0000313" key="4">
    <source>
        <dbReference type="Proteomes" id="UP001216390"/>
    </source>
</evidence>
<proteinExistence type="predicted"/>
<evidence type="ECO:0000256" key="1">
    <source>
        <dbReference type="SAM" id="SignalP"/>
    </source>
</evidence>
<dbReference type="PANTHER" id="PTHR31528:SF3">
    <property type="entry name" value="THIAMINE BIOSYNTHESIS PROTEIN HI_0357-RELATED"/>
    <property type="match status" value="1"/>
</dbReference>
<keyword evidence="1" id="KW-0732">Signal</keyword>